<name>A0A8H6RB64_9PEZI</name>
<proteinExistence type="predicted"/>
<feature type="signal peptide" evidence="3">
    <location>
        <begin position="1"/>
        <end position="21"/>
    </location>
</feature>
<evidence type="ECO:0000256" key="1">
    <source>
        <dbReference type="SAM" id="MobiDB-lite"/>
    </source>
</evidence>
<accession>A0A8H6RB64</accession>
<feature type="compositionally biased region" description="Polar residues" evidence="1">
    <location>
        <begin position="576"/>
        <end position="595"/>
    </location>
</feature>
<reference evidence="4" key="1">
    <citation type="submission" date="2020-04" db="EMBL/GenBank/DDBJ databases">
        <title>Draft genome resource of the tomato pathogen Pseudocercospora fuligena.</title>
        <authorList>
            <person name="Zaccaron A."/>
        </authorList>
    </citation>
    <scope>NUCLEOTIDE SEQUENCE</scope>
    <source>
        <strain evidence="4">PF001</strain>
    </source>
</reference>
<feature type="compositionally biased region" description="Low complexity" evidence="1">
    <location>
        <begin position="517"/>
        <end position="528"/>
    </location>
</feature>
<gene>
    <name evidence="4" type="ORF">HII31_10778</name>
</gene>
<evidence type="ECO:0000256" key="2">
    <source>
        <dbReference type="SAM" id="Phobius"/>
    </source>
</evidence>
<feature type="compositionally biased region" description="Polar residues" evidence="1">
    <location>
        <begin position="762"/>
        <end position="772"/>
    </location>
</feature>
<dbReference type="EMBL" id="JABCIY010000219">
    <property type="protein sequence ID" value="KAF7187878.1"/>
    <property type="molecule type" value="Genomic_DNA"/>
</dbReference>
<dbReference type="OrthoDB" id="3649524at2759"/>
<evidence type="ECO:0000256" key="3">
    <source>
        <dbReference type="SAM" id="SignalP"/>
    </source>
</evidence>
<feature type="compositionally biased region" description="Low complexity" evidence="1">
    <location>
        <begin position="483"/>
        <end position="503"/>
    </location>
</feature>
<keyword evidence="5" id="KW-1185">Reference proteome</keyword>
<keyword evidence="3" id="KW-0732">Signal</keyword>
<keyword evidence="2" id="KW-1133">Transmembrane helix</keyword>
<keyword evidence="2" id="KW-0812">Transmembrane</keyword>
<feature type="region of interest" description="Disordered" evidence="1">
    <location>
        <begin position="576"/>
        <end position="606"/>
    </location>
</feature>
<feature type="compositionally biased region" description="Low complexity" evidence="1">
    <location>
        <begin position="537"/>
        <end position="551"/>
    </location>
</feature>
<feature type="region of interest" description="Disordered" evidence="1">
    <location>
        <begin position="615"/>
        <end position="634"/>
    </location>
</feature>
<protein>
    <submittedName>
        <fullName evidence="4">Uncharacterized protein</fullName>
    </submittedName>
</protein>
<sequence>MSHFHIAKAIVAFYGITGAAAAAFQNSTGTSSTSTSSTDMGSIILQGLGGSTESSTTLSTSSTSTDSSSSILSSTITSSSATITATTSSNSTSTSPNGIVVPDAHVQWSTGLFRDEYVNHARSCWSAYTSWYASYPAYYETTNATVITTETITTQPGQPFPFSQTFWPEGSVPTYKECDGTPRATFSPSTTFYSTSISMTGTSYVTLSPSVPPQACTMNQEDCAVAYYGANIKSMPYDDSPQGFAHLRLLGGCGDTFDRDLGCLVQGGPVQLYYFPVTTKGGLCDANGTTVTQTEEQAPVTTMGTTFQPGSVYLSFSTLYAAYRRFTAPGGEAVQVGPTFKNTIFAFKSDEISTNCYVSTFGDQSSATGPGYGPGTQLNYADLNSPVPASAYQCQNQCKPSSTWIGTDGNYSSTAIIPNPCNTIFDNFNPLLAMPTRLRDMVPEWSSCGFWDYQRANIVFDPPTALQQVASAALPTLPTKLTSTAASPAPTQPPVASATASATQGAPTVPTVGNGGSSAPAAAPSSSAQEDNLPTTAQQPASSVPSAPSPVLGSSQQSLNAPEAGTTVAFTPVAGQSTSANGAQSPAQTTAQQGGTALPVSEGQSPATTIQFSQAGTDQPVAPSQQPGNSISDAQSPAIITLDGTTLTASQATAGVVIDGTTISNGQAATINGATFSVGPSGVVVNPSSAAETLAAGSVTIVASSMISGEAVIDGTTLSVGGSAVTISGEVVSMASGGLVGIQPGATASDSAESSGILHPSPSHSQTSTMPEQQQGSGASAGMGIHLSGLVFTAVAVTVVRHFLMA</sequence>
<comment type="caution">
    <text evidence="4">The sequence shown here is derived from an EMBL/GenBank/DDBJ whole genome shotgun (WGS) entry which is preliminary data.</text>
</comment>
<dbReference type="Proteomes" id="UP000660729">
    <property type="component" value="Unassembled WGS sequence"/>
</dbReference>
<feature type="chain" id="PRO_5034826013" evidence="3">
    <location>
        <begin position="22"/>
        <end position="806"/>
    </location>
</feature>
<dbReference type="AlphaFoldDB" id="A0A8H6RB64"/>
<feature type="transmembrane region" description="Helical" evidence="2">
    <location>
        <begin position="783"/>
        <end position="804"/>
    </location>
</feature>
<organism evidence="4 5">
    <name type="scientific">Pseudocercospora fuligena</name>
    <dbReference type="NCBI Taxonomy" id="685502"/>
    <lineage>
        <taxon>Eukaryota</taxon>
        <taxon>Fungi</taxon>
        <taxon>Dikarya</taxon>
        <taxon>Ascomycota</taxon>
        <taxon>Pezizomycotina</taxon>
        <taxon>Dothideomycetes</taxon>
        <taxon>Dothideomycetidae</taxon>
        <taxon>Mycosphaerellales</taxon>
        <taxon>Mycosphaerellaceae</taxon>
        <taxon>Pseudocercospora</taxon>
    </lineage>
</organism>
<keyword evidence="2" id="KW-0472">Membrane</keyword>
<feature type="region of interest" description="Disordered" evidence="1">
    <location>
        <begin position="483"/>
        <end position="561"/>
    </location>
</feature>
<evidence type="ECO:0000313" key="5">
    <source>
        <dbReference type="Proteomes" id="UP000660729"/>
    </source>
</evidence>
<feature type="region of interest" description="Disordered" evidence="1">
    <location>
        <begin position="745"/>
        <end position="780"/>
    </location>
</feature>
<evidence type="ECO:0000313" key="4">
    <source>
        <dbReference type="EMBL" id="KAF7187878.1"/>
    </source>
</evidence>